<comment type="caution">
    <text evidence="6">The sequence shown here is derived from an EMBL/GenBank/DDBJ whole genome shotgun (WGS) entry which is preliminary data.</text>
</comment>
<dbReference type="RefSeq" id="WP_233917267.1">
    <property type="nucleotide sequence ID" value="NZ_CP136538.1"/>
</dbReference>
<evidence type="ECO:0000313" key="6">
    <source>
        <dbReference type="EMBL" id="MCE7509487.1"/>
    </source>
</evidence>
<accession>A0A9Q3W7Y2</accession>
<reference evidence="6" key="1">
    <citation type="submission" date="2022-01" db="EMBL/GenBank/DDBJ databases">
        <authorList>
            <person name="Karlyshev A.V."/>
            <person name="Jaspars M."/>
        </authorList>
    </citation>
    <scope>NUCLEOTIDE SEQUENCE</scope>
    <source>
        <strain evidence="6">AGSA3-2</strain>
    </source>
</reference>
<dbReference type="Pfam" id="PF03466">
    <property type="entry name" value="LysR_substrate"/>
    <property type="match status" value="1"/>
</dbReference>
<evidence type="ECO:0000313" key="7">
    <source>
        <dbReference type="Proteomes" id="UP001107961"/>
    </source>
</evidence>
<dbReference type="Pfam" id="PF00126">
    <property type="entry name" value="HTH_1"/>
    <property type="match status" value="1"/>
</dbReference>
<keyword evidence="4" id="KW-0804">Transcription</keyword>
<dbReference type="CDD" id="cd08472">
    <property type="entry name" value="PBP2_CrgA_like_3"/>
    <property type="match status" value="1"/>
</dbReference>
<protein>
    <submittedName>
        <fullName evidence="6">LysR family transcriptional regulator</fullName>
    </submittedName>
</protein>
<dbReference type="PROSITE" id="PS50931">
    <property type="entry name" value="HTH_LYSR"/>
    <property type="match status" value="1"/>
</dbReference>
<dbReference type="SUPFAM" id="SSF46785">
    <property type="entry name" value="Winged helix' DNA-binding domain"/>
    <property type="match status" value="1"/>
</dbReference>
<comment type="similarity">
    <text evidence="1">Belongs to the LysR transcriptional regulatory family.</text>
</comment>
<dbReference type="GeneID" id="94685432"/>
<dbReference type="FunFam" id="3.40.190.290:FF:000001">
    <property type="entry name" value="Transcriptional regulator, LysR family"/>
    <property type="match status" value="1"/>
</dbReference>
<dbReference type="InterPro" id="IPR036388">
    <property type="entry name" value="WH-like_DNA-bd_sf"/>
</dbReference>
<dbReference type="InterPro" id="IPR000847">
    <property type="entry name" value="LysR_HTH_N"/>
</dbReference>
<dbReference type="EMBL" id="JAJVKT010000014">
    <property type="protein sequence ID" value="MCE7509487.1"/>
    <property type="molecule type" value="Genomic_DNA"/>
</dbReference>
<sequence length="304" mass="34137">MDRLRAMEIFVRVVDAGNFTRAAETLSLPKATVSTAVRQLEDHLGVRLLHRTTRRVSLTLDGGAYYERCLHLLEELADTEALFTDGHRPSGRLRVNLPARPARLVILPRLRAFCDRYPEIHLELGINDRLVDLVQEGVDCALRVGELPDSSLVARRLGYLTEISCASPDYLARHGTPETPGDLARHQVIIYHSGRTGRPLPWEYTEHGRIHECQPEGRLTVDNSEAYISAALAGFGLVQVPLYSVRPHLNGGELVEVLADYRPAPSPVSVVYAHHRHRSSKVRAFVDWLEQTLRDLPGLERHPP</sequence>
<dbReference type="Gene3D" id="1.10.10.10">
    <property type="entry name" value="Winged helix-like DNA-binding domain superfamily/Winged helix DNA-binding domain"/>
    <property type="match status" value="1"/>
</dbReference>
<evidence type="ECO:0000256" key="4">
    <source>
        <dbReference type="ARBA" id="ARBA00023163"/>
    </source>
</evidence>
<evidence type="ECO:0000256" key="2">
    <source>
        <dbReference type="ARBA" id="ARBA00023015"/>
    </source>
</evidence>
<dbReference type="AlphaFoldDB" id="A0A9Q3W7Y2"/>
<keyword evidence="2" id="KW-0805">Transcription regulation</keyword>
<keyword evidence="7" id="KW-1185">Reference proteome</keyword>
<dbReference type="Proteomes" id="UP001107961">
    <property type="component" value="Unassembled WGS sequence"/>
</dbReference>
<dbReference type="SUPFAM" id="SSF53850">
    <property type="entry name" value="Periplasmic binding protein-like II"/>
    <property type="match status" value="1"/>
</dbReference>
<dbReference type="GO" id="GO:0003700">
    <property type="term" value="F:DNA-binding transcription factor activity"/>
    <property type="evidence" value="ECO:0007669"/>
    <property type="project" value="InterPro"/>
</dbReference>
<dbReference type="InterPro" id="IPR005119">
    <property type="entry name" value="LysR_subst-bd"/>
</dbReference>
<evidence type="ECO:0000256" key="3">
    <source>
        <dbReference type="ARBA" id="ARBA00023125"/>
    </source>
</evidence>
<organism evidence="6 7">
    <name type="scientific">Alloalcanivorax xenomutans</name>
    <dbReference type="NCBI Taxonomy" id="1094342"/>
    <lineage>
        <taxon>Bacteria</taxon>
        <taxon>Pseudomonadati</taxon>
        <taxon>Pseudomonadota</taxon>
        <taxon>Gammaproteobacteria</taxon>
        <taxon>Oceanospirillales</taxon>
        <taxon>Alcanivoracaceae</taxon>
        <taxon>Alloalcanivorax</taxon>
    </lineage>
</organism>
<dbReference type="PANTHER" id="PTHR30537:SF72">
    <property type="entry name" value="LYSR FAMILY TRANSCRIPTIONAL REGULATOR"/>
    <property type="match status" value="1"/>
</dbReference>
<proteinExistence type="inferred from homology"/>
<evidence type="ECO:0000256" key="1">
    <source>
        <dbReference type="ARBA" id="ARBA00009437"/>
    </source>
</evidence>
<gene>
    <name evidence="6" type="ORF">LZG35_12625</name>
</gene>
<feature type="domain" description="HTH lysR-type" evidence="5">
    <location>
        <begin position="1"/>
        <end position="59"/>
    </location>
</feature>
<name>A0A9Q3W7Y2_9GAMM</name>
<evidence type="ECO:0000259" key="5">
    <source>
        <dbReference type="PROSITE" id="PS50931"/>
    </source>
</evidence>
<dbReference type="PANTHER" id="PTHR30537">
    <property type="entry name" value="HTH-TYPE TRANSCRIPTIONAL REGULATOR"/>
    <property type="match status" value="1"/>
</dbReference>
<dbReference type="PRINTS" id="PR00039">
    <property type="entry name" value="HTHLYSR"/>
</dbReference>
<dbReference type="Gene3D" id="3.40.190.290">
    <property type="match status" value="1"/>
</dbReference>
<keyword evidence="3" id="KW-0238">DNA-binding</keyword>
<dbReference type="GO" id="GO:0006351">
    <property type="term" value="P:DNA-templated transcription"/>
    <property type="evidence" value="ECO:0007669"/>
    <property type="project" value="TreeGrafter"/>
</dbReference>
<dbReference type="GO" id="GO:0043565">
    <property type="term" value="F:sequence-specific DNA binding"/>
    <property type="evidence" value="ECO:0007669"/>
    <property type="project" value="TreeGrafter"/>
</dbReference>
<dbReference type="InterPro" id="IPR036390">
    <property type="entry name" value="WH_DNA-bd_sf"/>
</dbReference>
<dbReference type="FunFam" id="1.10.10.10:FF:000001">
    <property type="entry name" value="LysR family transcriptional regulator"/>
    <property type="match status" value="1"/>
</dbReference>
<dbReference type="InterPro" id="IPR058163">
    <property type="entry name" value="LysR-type_TF_proteobact-type"/>
</dbReference>